<feature type="active site" description="Nucleophile" evidence="11">
    <location>
        <position position="263"/>
    </location>
</feature>
<feature type="chain" id="PRO_5034249409" evidence="13">
    <location>
        <begin position="22"/>
        <end position="308"/>
    </location>
</feature>
<dbReference type="OMA" id="WLAPILW"/>
<name>A0A8C6QCB2_NANGA</name>
<gene>
    <name evidence="14" type="primary">Glt6d1</name>
</gene>
<dbReference type="GO" id="GO:0031982">
    <property type="term" value="C:vesicle"/>
    <property type="evidence" value="ECO:0007669"/>
    <property type="project" value="TreeGrafter"/>
</dbReference>
<keyword evidence="7" id="KW-0735">Signal-anchor</keyword>
<keyword evidence="6" id="KW-0812">Transmembrane</keyword>
<comment type="cofactor">
    <cofactor evidence="1">
        <name>Mn(2+)</name>
        <dbReference type="ChEBI" id="CHEBI:29035"/>
    </cofactor>
</comment>
<evidence type="ECO:0000256" key="6">
    <source>
        <dbReference type="ARBA" id="ARBA00022692"/>
    </source>
</evidence>
<reference evidence="14" key="1">
    <citation type="submission" date="2025-08" db="UniProtKB">
        <authorList>
            <consortium name="Ensembl"/>
        </authorList>
    </citation>
    <scope>IDENTIFICATION</scope>
</reference>
<keyword evidence="8" id="KW-1133">Transmembrane helix</keyword>
<evidence type="ECO:0000256" key="12">
    <source>
        <dbReference type="PIRSR" id="PIRSR605076-2"/>
    </source>
</evidence>
<evidence type="ECO:0000256" key="13">
    <source>
        <dbReference type="SAM" id="SignalP"/>
    </source>
</evidence>
<protein>
    <submittedName>
        <fullName evidence="14">Glycosyltransferase 6 domain containing 1</fullName>
    </submittedName>
</protein>
<dbReference type="SUPFAM" id="SSF53448">
    <property type="entry name" value="Nucleotide-diphospho-sugar transferases"/>
    <property type="match status" value="1"/>
</dbReference>
<dbReference type="PANTHER" id="PTHR10462:SF27">
    <property type="entry name" value="GLYCOSYLTRANSFERASE 6 DOMAIN-CONTAINING PROTEIN 1-RELATED"/>
    <property type="match status" value="1"/>
</dbReference>
<keyword evidence="5" id="KW-0808">Transferase</keyword>
<evidence type="ECO:0000256" key="9">
    <source>
        <dbReference type="ARBA" id="ARBA00023136"/>
    </source>
</evidence>
<evidence type="ECO:0000256" key="2">
    <source>
        <dbReference type="ARBA" id="ARBA00004606"/>
    </source>
</evidence>
<organism evidence="14 15">
    <name type="scientific">Nannospalax galili</name>
    <name type="common">Northern Israeli blind subterranean mole rat</name>
    <name type="synonym">Spalax galili</name>
    <dbReference type="NCBI Taxonomy" id="1026970"/>
    <lineage>
        <taxon>Eukaryota</taxon>
        <taxon>Metazoa</taxon>
        <taxon>Chordata</taxon>
        <taxon>Craniata</taxon>
        <taxon>Vertebrata</taxon>
        <taxon>Euteleostomi</taxon>
        <taxon>Mammalia</taxon>
        <taxon>Eutheria</taxon>
        <taxon>Euarchontoglires</taxon>
        <taxon>Glires</taxon>
        <taxon>Rodentia</taxon>
        <taxon>Myomorpha</taxon>
        <taxon>Muroidea</taxon>
        <taxon>Spalacidae</taxon>
        <taxon>Spalacinae</taxon>
        <taxon>Nannospalax</taxon>
    </lineage>
</organism>
<evidence type="ECO:0000256" key="1">
    <source>
        <dbReference type="ARBA" id="ARBA00001936"/>
    </source>
</evidence>
<keyword evidence="10" id="KW-0325">Glycoprotein</keyword>
<dbReference type="Gene3D" id="3.90.550.10">
    <property type="entry name" value="Spore Coat Polysaccharide Biosynthesis Protein SpsA, Chain A"/>
    <property type="match status" value="1"/>
</dbReference>
<dbReference type="InterPro" id="IPR029044">
    <property type="entry name" value="Nucleotide-diphossugar_trans"/>
</dbReference>
<accession>A0A8C6QCB2</accession>
<evidence type="ECO:0000256" key="8">
    <source>
        <dbReference type="ARBA" id="ARBA00022989"/>
    </source>
</evidence>
<dbReference type="FunFam" id="3.90.550.10:FF:000022">
    <property type="entry name" value="Histo-blood group ABO system transferase"/>
    <property type="match status" value="1"/>
</dbReference>
<dbReference type="PANTHER" id="PTHR10462">
    <property type="entry name" value="GLYCOSYLTRANSFERASE-RELATED"/>
    <property type="match status" value="1"/>
</dbReference>
<sequence>MRTRRMMFLVSLFPLLMMVMFYIRDHQEEQLQRSDWFKPRNRLDVITTTNWLAPVIWEGTFNREALEKFYRKQNITVGLAVFAFDRLIDEYLDLFLQSASKFFMPGHKVIFYIIVDRHLQLPDIKHSPLQSFQILMSGSERWWNHLDLVRMKILGDYIQQHIKDEVDFLFSMTANLIFQNEFGVETLGKSVAQLHFWWYFQNTTDFPYERRAQSTAYIPFELGDFYYAGTIFGGVPLQVLSVVQEYIRNVIWDIENGINSTYEKYLNKYFFLNKPTKLLSPEYCWNPVFRIPRQVWRVKVAEHPTASW</sequence>
<keyword evidence="13" id="KW-0732">Signal</keyword>
<evidence type="ECO:0000256" key="3">
    <source>
        <dbReference type="ARBA" id="ARBA00010413"/>
    </source>
</evidence>
<dbReference type="AlphaFoldDB" id="A0A8C6QCB2"/>
<dbReference type="Pfam" id="PF03414">
    <property type="entry name" value="Glyco_transf_6"/>
    <property type="match status" value="1"/>
</dbReference>
<evidence type="ECO:0000256" key="11">
    <source>
        <dbReference type="PIRSR" id="PIRSR605076-1"/>
    </source>
</evidence>
<dbReference type="InterPro" id="IPR005076">
    <property type="entry name" value="Glyco_trans_6"/>
</dbReference>
<keyword evidence="15" id="KW-1185">Reference proteome</keyword>
<dbReference type="GO" id="GO:0016758">
    <property type="term" value="F:hexosyltransferase activity"/>
    <property type="evidence" value="ECO:0007669"/>
    <property type="project" value="InterPro"/>
</dbReference>
<dbReference type="Ensembl" id="ENSNGAT00000001124.1">
    <property type="protein sequence ID" value="ENSNGAP00000001106.1"/>
    <property type="gene ID" value="ENSNGAG00000000821.1"/>
</dbReference>
<keyword evidence="4" id="KW-0328">Glycosyltransferase</keyword>
<dbReference type="GO" id="GO:0005794">
    <property type="term" value="C:Golgi apparatus"/>
    <property type="evidence" value="ECO:0007669"/>
    <property type="project" value="TreeGrafter"/>
</dbReference>
<evidence type="ECO:0000313" key="15">
    <source>
        <dbReference type="Proteomes" id="UP000694381"/>
    </source>
</evidence>
<evidence type="ECO:0000313" key="14">
    <source>
        <dbReference type="Ensembl" id="ENSNGAP00000001106.1"/>
    </source>
</evidence>
<feature type="binding site" evidence="12">
    <location>
        <position position="195"/>
    </location>
    <ligand>
        <name>an alpha-L-fucosyl-(1-&gt;2)-beta-D-galactosyl derivative</name>
        <dbReference type="ChEBI" id="CHEBI:140327"/>
    </ligand>
</feature>
<evidence type="ECO:0000256" key="10">
    <source>
        <dbReference type="ARBA" id="ARBA00023180"/>
    </source>
</evidence>
<dbReference type="GO" id="GO:0005975">
    <property type="term" value="P:carbohydrate metabolic process"/>
    <property type="evidence" value="ECO:0007669"/>
    <property type="project" value="InterPro"/>
</dbReference>
<dbReference type="GO" id="GO:0016020">
    <property type="term" value="C:membrane"/>
    <property type="evidence" value="ECO:0007669"/>
    <property type="project" value="UniProtKB-SubCell"/>
</dbReference>
<proteinExistence type="inferred from homology"/>
<evidence type="ECO:0000256" key="4">
    <source>
        <dbReference type="ARBA" id="ARBA00022676"/>
    </source>
</evidence>
<comment type="subcellular location">
    <subcellularLocation>
        <location evidence="2">Membrane</location>
        <topology evidence="2">Single-pass type II membrane protein</topology>
    </subcellularLocation>
</comment>
<evidence type="ECO:0000256" key="5">
    <source>
        <dbReference type="ARBA" id="ARBA00022679"/>
    </source>
</evidence>
<feature type="signal peptide" evidence="13">
    <location>
        <begin position="1"/>
        <end position="21"/>
    </location>
</feature>
<dbReference type="GeneTree" id="ENSGT00950000182858"/>
<feature type="binding site" evidence="12">
    <location>
        <position position="263"/>
    </location>
    <ligand>
        <name>an alpha-L-fucosyl-(1-&gt;2)-beta-D-galactosyl derivative</name>
        <dbReference type="ChEBI" id="CHEBI:140327"/>
    </ligand>
</feature>
<dbReference type="Proteomes" id="UP000694381">
    <property type="component" value="Unassembled WGS sequence"/>
</dbReference>
<evidence type="ECO:0000256" key="7">
    <source>
        <dbReference type="ARBA" id="ARBA00022968"/>
    </source>
</evidence>
<comment type="similarity">
    <text evidence="3">Belongs to the glycosyltransferase 6 family.</text>
</comment>
<keyword evidence="9" id="KW-0472">Membrane</keyword>
<reference evidence="14" key="2">
    <citation type="submission" date="2025-09" db="UniProtKB">
        <authorList>
            <consortium name="Ensembl"/>
        </authorList>
    </citation>
    <scope>IDENTIFICATION</scope>
</reference>